<accession>A0ABR9QQA9</accession>
<evidence type="ECO:0000256" key="1">
    <source>
        <dbReference type="SAM" id="Phobius"/>
    </source>
</evidence>
<keyword evidence="1" id="KW-0472">Membrane</keyword>
<dbReference type="RefSeq" id="WP_193539854.1">
    <property type="nucleotide sequence ID" value="NZ_JADCLJ010000025.1"/>
</dbReference>
<dbReference type="EMBL" id="JADCLJ010000025">
    <property type="protein sequence ID" value="MBE4910576.1"/>
    <property type="molecule type" value="Genomic_DNA"/>
</dbReference>
<evidence type="ECO:0000313" key="3">
    <source>
        <dbReference type="Proteomes" id="UP001516662"/>
    </source>
</evidence>
<name>A0ABR9QQA9_9BACI</name>
<reference evidence="2 3" key="1">
    <citation type="submission" date="2020-10" db="EMBL/GenBank/DDBJ databases">
        <title>Bacillus sp. HD4P25, an endophyte from a halophyte.</title>
        <authorList>
            <person name="Sun J.-Q."/>
        </authorList>
    </citation>
    <scope>NUCLEOTIDE SEQUENCE [LARGE SCALE GENOMIC DNA]</scope>
    <source>
        <strain evidence="2 3">YIM 93174</strain>
    </source>
</reference>
<comment type="caution">
    <text evidence="2">The sequence shown here is derived from an EMBL/GenBank/DDBJ whole genome shotgun (WGS) entry which is preliminary data.</text>
</comment>
<keyword evidence="1" id="KW-1133">Transmembrane helix</keyword>
<sequence length="250" mass="29991">MNKKKFVYIFIGLIFVLISTFIYLSYFSHPSSFLSEKQLIEEINSTFPDANVNKIQGIFDVNEKNKYVPFISNNNSYGKSFWVWDKYKWRVAYIDTTGEPHIWKVNKRDPSSYHFVWNIHPDDQLKHINFYMIRDRGYSYTQVTKEMYYPRVQMQQTVSFEEETYGVLKIPEEWATFVRSINDTQLAKQSNLDVFFNQFSWEQHVYYGWIPYDQENKEAFPEKSVNGSGYSNGDIEIDYVMILNEWEVEK</sequence>
<organism evidence="2 3">
    <name type="scientific">Litchfieldia luteola</name>
    <dbReference type="NCBI Taxonomy" id="682179"/>
    <lineage>
        <taxon>Bacteria</taxon>
        <taxon>Bacillati</taxon>
        <taxon>Bacillota</taxon>
        <taxon>Bacilli</taxon>
        <taxon>Bacillales</taxon>
        <taxon>Bacillaceae</taxon>
        <taxon>Litchfieldia</taxon>
    </lineage>
</organism>
<keyword evidence="1" id="KW-0812">Transmembrane</keyword>
<proteinExistence type="predicted"/>
<feature type="transmembrane region" description="Helical" evidence="1">
    <location>
        <begin position="7"/>
        <end position="27"/>
    </location>
</feature>
<keyword evidence="3" id="KW-1185">Reference proteome</keyword>
<protein>
    <submittedName>
        <fullName evidence="2">Uncharacterized protein</fullName>
    </submittedName>
</protein>
<gene>
    <name evidence="2" type="ORF">IMZ08_21285</name>
</gene>
<dbReference type="Proteomes" id="UP001516662">
    <property type="component" value="Unassembled WGS sequence"/>
</dbReference>
<evidence type="ECO:0000313" key="2">
    <source>
        <dbReference type="EMBL" id="MBE4910576.1"/>
    </source>
</evidence>